<evidence type="ECO:0000313" key="2">
    <source>
        <dbReference type="Proteomes" id="UP000184255"/>
    </source>
</evidence>
<gene>
    <name evidence="1" type="ORF">FMAN_01235</name>
</gene>
<dbReference type="AlphaFoldDB" id="A0A1L7SJQ3"/>
<dbReference type="VEuPathDB" id="FungiDB:FMAN_01235"/>
<dbReference type="Proteomes" id="UP000184255">
    <property type="component" value="Unassembled WGS sequence"/>
</dbReference>
<dbReference type="RefSeq" id="XP_041676572.1">
    <property type="nucleotide sequence ID" value="XM_041832475.1"/>
</dbReference>
<accession>A0A1L7SJQ3</accession>
<organism evidence="1 2">
    <name type="scientific">Fusarium mangiferae</name>
    <name type="common">Mango malformation disease fungus</name>
    <dbReference type="NCBI Taxonomy" id="192010"/>
    <lineage>
        <taxon>Eukaryota</taxon>
        <taxon>Fungi</taxon>
        <taxon>Dikarya</taxon>
        <taxon>Ascomycota</taxon>
        <taxon>Pezizomycotina</taxon>
        <taxon>Sordariomycetes</taxon>
        <taxon>Hypocreomycetidae</taxon>
        <taxon>Hypocreales</taxon>
        <taxon>Nectriaceae</taxon>
        <taxon>Fusarium</taxon>
        <taxon>Fusarium fujikuroi species complex</taxon>
    </lineage>
</organism>
<evidence type="ECO:0000313" key="1">
    <source>
        <dbReference type="EMBL" id="CVK84024.1"/>
    </source>
</evidence>
<reference evidence="2" key="1">
    <citation type="journal article" date="2016" name="Genome Biol. Evol.">
        <title>Comparative 'omics' of the Fusarium fujikuroi species complex highlights differences in genetic potential and metabolite synthesis.</title>
        <authorList>
            <person name="Niehaus E.-M."/>
            <person name="Muensterkoetter M."/>
            <person name="Proctor R.H."/>
            <person name="Brown D.W."/>
            <person name="Sharon A."/>
            <person name="Idan Y."/>
            <person name="Oren-Young L."/>
            <person name="Sieber C.M."/>
            <person name="Novak O."/>
            <person name="Pencik A."/>
            <person name="Tarkowska D."/>
            <person name="Hromadova K."/>
            <person name="Freeman S."/>
            <person name="Maymon M."/>
            <person name="Elazar M."/>
            <person name="Youssef S.A."/>
            <person name="El-Shabrawy E.S.M."/>
            <person name="Shalaby A.B.A."/>
            <person name="Houterman P."/>
            <person name="Brock N.L."/>
            <person name="Burkhardt I."/>
            <person name="Tsavkelova E.A."/>
            <person name="Dickschat J.S."/>
            <person name="Galuszka P."/>
            <person name="Gueldener U."/>
            <person name="Tudzynski B."/>
        </authorList>
    </citation>
    <scope>NUCLEOTIDE SEQUENCE [LARGE SCALE GENOMIC DNA]</scope>
    <source>
        <strain evidence="2">MRC7560</strain>
    </source>
</reference>
<name>A0A1L7SJQ3_FUSMA</name>
<protein>
    <submittedName>
        <fullName evidence="1">Uncharacterized protein</fullName>
    </submittedName>
</protein>
<sequence length="47" mass="5123">MEGKELAVVQYVFAIDIAVMVMQAELHLYCCNVVILSPGHSQIASNS</sequence>
<proteinExistence type="predicted"/>
<dbReference type="EMBL" id="FCQH01000001">
    <property type="protein sequence ID" value="CVK84024.1"/>
    <property type="molecule type" value="Genomic_DNA"/>
</dbReference>
<comment type="caution">
    <text evidence="1">The sequence shown here is derived from an EMBL/GenBank/DDBJ whole genome shotgun (WGS) entry which is preliminary data.</text>
</comment>
<keyword evidence="2" id="KW-1185">Reference proteome</keyword>
<dbReference type="GeneID" id="65080507"/>